<organism evidence="1 2">
    <name type="scientific">Riccia fluitans</name>
    <dbReference type="NCBI Taxonomy" id="41844"/>
    <lineage>
        <taxon>Eukaryota</taxon>
        <taxon>Viridiplantae</taxon>
        <taxon>Streptophyta</taxon>
        <taxon>Embryophyta</taxon>
        <taxon>Marchantiophyta</taxon>
        <taxon>Marchantiopsida</taxon>
        <taxon>Marchantiidae</taxon>
        <taxon>Marchantiales</taxon>
        <taxon>Ricciaceae</taxon>
        <taxon>Riccia</taxon>
    </lineage>
</organism>
<sequence length="110" mass="12813">MTIMISTIILNALRRHCREQPYTAYVVMVTPVGKLEHKETSAFLPEKYQEFQDIFDKIKVDKDRLTKTKADDNHTVDVPEVGFWNIDRMIVPSTFKKECNLHGGRSMDCH</sequence>
<protein>
    <submittedName>
        <fullName evidence="1">Uncharacterized protein</fullName>
    </submittedName>
</protein>
<gene>
    <name evidence="1" type="ORF">R1flu_027730</name>
</gene>
<evidence type="ECO:0000313" key="2">
    <source>
        <dbReference type="Proteomes" id="UP001605036"/>
    </source>
</evidence>
<name>A0ABD1XJM1_9MARC</name>
<dbReference type="EMBL" id="JBHFFA010000008">
    <property type="protein sequence ID" value="KAL2609157.1"/>
    <property type="molecule type" value="Genomic_DNA"/>
</dbReference>
<proteinExistence type="predicted"/>
<accession>A0ABD1XJM1</accession>
<keyword evidence="2" id="KW-1185">Reference proteome</keyword>
<comment type="caution">
    <text evidence="1">The sequence shown here is derived from an EMBL/GenBank/DDBJ whole genome shotgun (WGS) entry which is preliminary data.</text>
</comment>
<dbReference type="Proteomes" id="UP001605036">
    <property type="component" value="Unassembled WGS sequence"/>
</dbReference>
<reference evidence="1 2" key="1">
    <citation type="submission" date="2024-09" db="EMBL/GenBank/DDBJ databases">
        <title>Chromosome-scale assembly of Riccia fluitans.</title>
        <authorList>
            <person name="Paukszto L."/>
            <person name="Sawicki J."/>
            <person name="Karawczyk K."/>
            <person name="Piernik-Szablinska J."/>
            <person name="Szczecinska M."/>
            <person name="Mazdziarz M."/>
        </authorList>
    </citation>
    <scope>NUCLEOTIDE SEQUENCE [LARGE SCALE GENOMIC DNA]</scope>
    <source>
        <strain evidence="1">Rf_01</strain>
        <tissue evidence="1">Aerial parts of the thallus</tissue>
    </source>
</reference>
<evidence type="ECO:0000313" key="1">
    <source>
        <dbReference type="EMBL" id="KAL2609157.1"/>
    </source>
</evidence>
<dbReference type="AlphaFoldDB" id="A0ABD1XJM1"/>